<dbReference type="Proteomes" id="UP001652660">
    <property type="component" value="Chromosome 8c"/>
</dbReference>
<feature type="region of interest" description="Disordered" evidence="2">
    <location>
        <begin position="44"/>
        <end position="88"/>
    </location>
</feature>
<accession>A0ABM4VKP5</accession>
<evidence type="ECO:0000313" key="3">
    <source>
        <dbReference type="Proteomes" id="UP001652660"/>
    </source>
</evidence>
<organism evidence="3 4">
    <name type="scientific">Coffea arabica</name>
    <name type="common">Arabian coffee</name>
    <dbReference type="NCBI Taxonomy" id="13443"/>
    <lineage>
        <taxon>Eukaryota</taxon>
        <taxon>Viridiplantae</taxon>
        <taxon>Streptophyta</taxon>
        <taxon>Embryophyta</taxon>
        <taxon>Tracheophyta</taxon>
        <taxon>Spermatophyta</taxon>
        <taxon>Magnoliopsida</taxon>
        <taxon>eudicotyledons</taxon>
        <taxon>Gunneridae</taxon>
        <taxon>Pentapetalae</taxon>
        <taxon>asterids</taxon>
        <taxon>lamiids</taxon>
        <taxon>Gentianales</taxon>
        <taxon>Rubiaceae</taxon>
        <taxon>Ixoroideae</taxon>
        <taxon>Gardenieae complex</taxon>
        <taxon>Bertiereae - Coffeeae clade</taxon>
        <taxon>Coffeeae</taxon>
        <taxon>Coffea</taxon>
    </lineage>
</organism>
<dbReference type="RefSeq" id="XP_071920102.1">
    <property type="nucleotide sequence ID" value="XM_072064001.1"/>
</dbReference>
<evidence type="ECO:0000256" key="2">
    <source>
        <dbReference type="SAM" id="MobiDB-lite"/>
    </source>
</evidence>
<gene>
    <name evidence="4" type="primary">LOC140013826</name>
</gene>
<protein>
    <submittedName>
        <fullName evidence="4">Uncharacterized protein</fullName>
    </submittedName>
</protein>
<proteinExistence type="predicted"/>
<dbReference type="PANTHER" id="PTHR35099">
    <property type="entry name" value="OS02G0182700 PROTEIN"/>
    <property type="match status" value="1"/>
</dbReference>
<name>A0ABM4VKP5_COFAR</name>
<evidence type="ECO:0000313" key="4">
    <source>
        <dbReference type="RefSeq" id="XP_071920102.1"/>
    </source>
</evidence>
<evidence type="ECO:0000256" key="1">
    <source>
        <dbReference type="SAM" id="Coils"/>
    </source>
</evidence>
<dbReference type="PANTHER" id="PTHR35099:SF2">
    <property type="entry name" value="OS02G0182700 PROTEIN"/>
    <property type="match status" value="1"/>
</dbReference>
<feature type="compositionally biased region" description="Low complexity" evidence="2">
    <location>
        <begin position="65"/>
        <end position="82"/>
    </location>
</feature>
<keyword evidence="3" id="KW-1185">Reference proteome</keyword>
<keyword evidence="1" id="KW-0175">Coiled coil</keyword>
<feature type="coiled-coil region" evidence="1">
    <location>
        <begin position="141"/>
        <end position="175"/>
    </location>
</feature>
<dbReference type="GeneID" id="140013826"/>
<reference evidence="4" key="1">
    <citation type="submission" date="2025-08" db="UniProtKB">
        <authorList>
            <consortium name="RefSeq"/>
        </authorList>
    </citation>
    <scope>IDENTIFICATION</scope>
    <source>
        <tissue evidence="4">Leaves</tissue>
    </source>
</reference>
<sequence length="291" mass="31715">MKDDWVTAALFDDSVVAELLSRLKQSSSSSSSSFFCEPPKPLSLPFGWGHRQPRSKPTATKKDSTTNTAPTTTRCSPTTPLSWSGGAASPSDGAYDDCSTRSLLSTSSSSSDPSRSKGAFAIDAANVYSSNNKKSKKKRTFAELKEEEDLLLKERATLTRELASLHVTLEEQKARSENLKRFKIDLNLQTSGEMCGTTGGGDRQVVDPPIKCSQMEVSTCDDAHHPSMPRFAVQDGFVSSGSSRRAETGVDLQESCFVLPDLNVTPAEEEFGPEVLHAIQLKEKSKFPFMF</sequence>